<name>A0AAV6GV88_9TELE</name>
<comment type="subcellular location">
    <subcellularLocation>
        <location evidence="1">Cytoplasm</location>
        <location evidence="1">Cytosol</location>
    </subcellularLocation>
</comment>
<feature type="domain" description="FIIND" evidence="6">
    <location>
        <begin position="388"/>
        <end position="663"/>
    </location>
</feature>
<keyword evidence="3" id="KW-0399">Innate immunity</keyword>
<dbReference type="Proteomes" id="UP000823561">
    <property type="component" value="Chromosome 8"/>
</dbReference>
<feature type="region of interest" description="Disordered" evidence="5">
    <location>
        <begin position="656"/>
        <end position="675"/>
    </location>
</feature>
<dbReference type="InterPro" id="IPR025307">
    <property type="entry name" value="FIIND_dom"/>
</dbReference>
<evidence type="ECO:0000256" key="2">
    <source>
        <dbReference type="ARBA" id="ARBA00022490"/>
    </source>
</evidence>
<evidence type="ECO:0000313" key="8">
    <source>
        <dbReference type="Proteomes" id="UP000823561"/>
    </source>
</evidence>
<comment type="caution">
    <text evidence="7">The sequence shown here is derived from an EMBL/GenBank/DDBJ whole genome shotgun (WGS) entry which is preliminary data.</text>
</comment>
<evidence type="ECO:0000256" key="3">
    <source>
        <dbReference type="ARBA" id="ARBA00022588"/>
    </source>
</evidence>
<dbReference type="PROSITE" id="PS51830">
    <property type="entry name" value="FIIND"/>
    <property type="match status" value="2"/>
</dbReference>
<dbReference type="EMBL" id="JADWDJ010000008">
    <property type="protein sequence ID" value="KAG5277491.1"/>
    <property type="molecule type" value="Genomic_DNA"/>
</dbReference>
<dbReference type="Pfam" id="PF23679">
    <property type="entry name" value="UPA-FIIND"/>
    <property type="match status" value="2"/>
</dbReference>
<evidence type="ECO:0000256" key="4">
    <source>
        <dbReference type="ARBA" id="ARBA00022859"/>
    </source>
</evidence>
<feature type="domain" description="FIIND" evidence="6">
    <location>
        <begin position="11"/>
        <end position="309"/>
    </location>
</feature>
<evidence type="ECO:0000256" key="1">
    <source>
        <dbReference type="ARBA" id="ARBA00004514"/>
    </source>
</evidence>
<keyword evidence="2" id="KW-0963">Cytoplasm</keyword>
<dbReference type="GO" id="GO:0045087">
    <property type="term" value="P:innate immune response"/>
    <property type="evidence" value="ECO:0007669"/>
    <property type="project" value="UniProtKB-KW"/>
</dbReference>
<evidence type="ECO:0000259" key="6">
    <source>
        <dbReference type="PROSITE" id="PS51830"/>
    </source>
</evidence>
<dbReference type="InterPro" id="IPR051249">
    <property type="entry name" value="NLRP_Inflammasome"/>
</dbReference>
<feature type="compositionally biased region" description="Low complexity" evidence="5">
    <location>
        <begin position="656"/>
        <end position="668"/>
    </location>
</feature>
<dbReference type="PANTHER" id="PTHR46985">
    <property type="entry name" value="NACHT, LRR AND PYD DOMAINS-CONTAINING PROTEIN 1"/>
    <property type="match status" value="1"/>
</dbReference>
<evidence type="ECO:0000313" key="7">
    <source>
        <dbReference type="EMBL" id="KAG5277491.1"/>
    </source>
</evidence>
<keyword evidence="4" id="KW-0391">Immunity</keyword>
<dbReference type="GO" id="GO:0005829">
    <property type="term" value="C:cytosol"/>
    <property type="evidence" value="ECO:0007669"/>
    <property type="project" value="UniProtKB-SubCell"/>
</dbReference>
<dbReference type="AlphaFoldDB" id="A0AAV6GV88"/>
<reference evidence="7" key="1">
    <citation type="submission" date="2020-10" db="EMBL/GenBank/DDBJ databases">
        <title>Chromosome-scale genome assembly of the Allis shad, Alosa alosa.</title>
        <authorList>
            <person name="Margot Z."/>
            <person name="Christophe K."/>
            <person name="Cabau C."/>
            <person name="Louis A."/>
            <person name="Berthelot C."/>
            <person name="Parey E."/>
            <person name="Roest Crollius H."/>
            <person name="Montfort J."/>
            <person name="Robinson-Rechavi M."/>
            <person name="Bucao C."/>
            <person name="Bouchez O."/>
            <person name="Gislard M."/>
            <person name="Lluch J."/>
            <person name="Milhes M."/>
            <person name="Lampietro C."/>
            <person name="Lopez Roques C."/>
            <person name="Donnadieu C."/>
            <person name="Braasch I."/>
            <person name="Desvignes T."/>
            <person name="Postlethwait J."/>
            <person name="Bobe J."/>
            <person name="Guiguen Y."/>
        </authorList>
    </citation>
    <scope>NUCLEOTIDE SEQUENCE</scope>
    <source>
        <strain evidence="7">M-15738</strain>
        <tissue evidence="7">Blood</tissue>
    </source>
</reference>
<keyword evidence="8" id="KW-1185">Reference proteome</keyword>
<evidence type="ECO:0000256" key="5">
    <source>
        <dbReference type="SAM" id="MobiDB-lite"/>
    </source>
</evidence>
<gene>
    <name evidence="7" type="ORF">AALO_G00118250</name>
</gene>
<protein>
    <recommendedName>
        <fullName evidence="6">FIIND domain-containing protein</fullName>
    </recommendedName>
</protein>
<dbReference type="Pfam" id="PF13553">
    <property type="entry name" value="FIIND"/>
    <property type="match status" value="2"/>
</dbReference>
<sequence length="675" mass="75479">MSCESCAEVPHSSHWVLVVPEVSTEKSGSIFRLSSPAGSYECSESGLCWTCAGPVTLQYHFIDWHLLADDLPHLQYRPAGPSMDIKFISGELEEIHLSHFLCLGGSQSSLKDAVEILHKQDSGVSIEKCELSRFHARLVNPSFSLLGVFYSLKSVIFPGQEEEREKQIKIHADVLVYQSSRVPLIFRTYILPMDTNSRRLVEDQEKLEGFRGRRQPKHRPVRPMQMDGFYVLQTDCFKTDCSKPDCNSRIYPVQTDLTDRYFVPNFYDVHLKEVVNFKLELLSSEDKQKVWQAEILRVQCSNNPQQDIVNTSTEVPASAPPHTANVQTPVEVSTTSTVEVSSGSSSPVQPASVSSSITAHDSGTAVAPTFHSNSRISKSCESCAEVPDSCHWFLMKPEVSREKSVSTYSLTSPAGSYECSESGLRWTCAGSVTLQYRFTDWYVFSQELPTMQSSPAGPLMNISVMSGELEEIHLPHFLCLGGSEASVRDAVRVLHERESGVGMEVCELTRHHARILHPSFSLLGLVYNLRNLLSPKIHCVLLLFCTRTAPLVLHTYLVPNDPAHIRAIHQKEENRGVWIDKPSAVGPLLLNDSVCVRTLCPSEIQPKKMNLWPLSTGNYSEVYINQPEAEFDMEVISSQHTEPIWTVKIYRDDYCQPSRSPGQGSSQGANTAHTM</sequence>
<proteinExistence type="predicted"/>
<accession>A0AAV6GV88</accession>
<organism evidence="7 8">
    <name type="scientific">Alosa alosa</name>
    <name type="common">allis shad</name>
    <dbReference type="NCBI Taxonomy" id="278164"/>
    <lineage>
        <taxon>Eukaryota</taxon>
        <taxon>Metazoa</taxon>
        <taxon>Chordata</taxon>
        <taxon>Craniata</taxon>
        <taxon>Vertebrata</taxon>
        <taxon>Euteleostomi</taxon>
        <taxon>Actinopterygii</taxon>
        <taxon>Neopterygii</taxon>
        <taxon>Teleostei</taxon>
        <taxon>Clupei</taxon>
        <taxon>Clupeiformes</taxon>
        <taxon>Clupeoidei</taxon>
        <taxon>Clupeidae</taxon>
        <taxon>Alosa</taxon>
    </lineage>
</organism>
<dbReference type="PANTHER" id="PTHR46985:SF2">
    <property type="entry name" value="APOPTOSIS-ASSOCIATED SPECK-LIKE PROTEIN CONTAINING A CARD"/>
    <property type="match status" value="1"/>
</dbReference>